<reference evidence="1 2" key="1">
    <citation type="submission" date="2019-01" db="EMBL/GenBank/DDBJ databases">
        <title>Senegalimassilia sp. nov. KGMB04484 isolated human feces.</title>
        <authorList>
            <person name="Han K.-I."/>
            <person name="Kim J.-S."/>
            <person name="Lee K.C."/>
            <person name="Suh M.K."/>
            <person name="Eom M.K."/>
            <person name="Lee J.H."/>
            <person name="Park S.-H."/>
            <person name="Kang S.W."/>
            <person name="Park J.-E."/>
            <person name="Oh B.S."/>
            <person name="Yu S.Y."/>
            <person name="Choi S.-H."/>
            <person name="Lee D.H."/>
            <person name="Yoon H."/>
            <person name="Kim B.-Y."/>
            <person name="Lee J.H."/>
            <person name="Lee J.-S."/>
        </authorList>
    </citation>
    <scope>NUCLEOTIDE SEQUENCE [LARGE SCALE GENOMIC DNA]</scope>
    <source>
        <strain evidence="1 2">KGMB04484</strain>
    </source>
</reference>
<comment type="caution">
    <text evidence="1">The sequence shown here is derived from an EMBL/GenBank/DDBJ whole genome shotgun (WGS) entry which is preliminary data.</text>
</comment>
<gene>
    <name evidence="1" type="ORF">ET524_11190</name>
</gene>
<evidence type="ECO:0000313" key="1">
    <source>
        <dbReference type="EMBL" id="RXZ54983.1"/>
    </source>
</evidence>
<proteinExistence type="predicted"/>
<dbReference type="AlphaFoldDB" id="A0A4Q2K544"/>
<dbReference type="EMBL" id="SDPW01000001">
    <property type="protein sequence ID" value="RXZ54983.1"/>
    <property type="molecule type" value="Genomic_DNA"/>
</dbReference>
<name>A0A4Q2K544_9ACTN</name>
<dbReference type="Proteomes" id="UP000293345">
    <property type="component" value="Unassembled WGS sequence"/>
</dbReference>
<keyword evidence="2" id="KW-1185">Reference proteome</keyword>
<protein>
    <submittedName>
        <fullName evidence="1">Uncharacterized protein</fullName>
    </submittedName>
</protein>
<sequence length="143" mass="16336">MRTSYIFLRSRHASGHTGFQRLKGSVRGVPNSDEQTVAEKMRSLLRFGAGSMRHRDVFDVYYHLRIKGIDVGVLGSCMAKDIFGDESMREEGWADVFARLEKGFSDRRCVRQLSRAKDNWLEFPVGKVTAGILSEAKKFMTKR</sequence>
<organism evidence="1 2">
    <name type="scientific">Senegalimassilia faecalis</name>
    <dbReference type="NCBI Taxonomy" id="2509433"/>
    <lineage>
        <taxon>Bacteria</taxon>
        <taxon>Bacillati</taxon>
        <taxon>Actinomycetota</taxon>
        <taxon>Coriobacteriia</taxon>
        <taxon>Coriobacteriales</taxon>
        <taxon>Coriobacteriaceae</taxon>
        <taxon>Senegalimassilia</taxon>
    </lineage>
</organism>
<evidence type="ECO:0000313" key="2">
    <source>
        <dbReference type="Proteomes" id="UP000293345"/>
    </source>
</evidence>
<accession>A0A4Q2K544</accession>